<reference evidence="1 2" key="1">
    <citation type="submission" date="2022-09" db="EMBL/GenBank/DDBJ databases">
        <authorList>
            <person name="Han X.L."/>
            <person name="Wang Q."/>
            <person name="Lu T."/>
        </authorList>
    </citation>
    <scope>NUCLEOTIDE SEQUENCE [LARGE SCALE GENOMIC DNA]</scope>
    <source>
        <strain evidence="1 2">WQ 127069</strain>
    </source>
</reference>
<dbReference type="EMBL" id="JAOQIO010000055">
    <property type="protein sequence ID" value="MCU6793529.1"/>
    <property type="molecule type" value="Genomic_DNA"/>
</dbReference>
<comment type="caution">
    <text evidence="1">The sequence shown here is derived from an EMBL/GenBank/DDBJ whole genome shotgun (WGS) entry which is preliminary data.</text>
</comment>
<dbReference type="RefSeq" id="WP_262684799.1">
    <property type="nucleotide sequence ID" value="NZ_JAOQIO010000055.1"/>
</dbReference>
<name>A0ABT2UFX3_9BACL</name>
<sequence length="111" mass="12913">MDDNDIDLMIILSMLKLRFETKQKLTIDNIHAKTNELSNSLLNGKAITDSIKRLRFQGHIKENLDILFLRSGIVFYYIEILQTCDEINEALGLLKDCLKRLEIQSNPKYDL</sequence>
<evidence type="ECO:0000313" key="1">
    <source>
        <dbReference type="EMBL" id="MCU6793529.1"/>
    </source>
</evidence>
<gene>
    <name evidence="1" type="ORF">OB236_15600</name>
</gene>
<accession>A0ABT2UFX3</accession>
<organism evidence="1 2">
    <name type="scientific">Paenibacillus baimaensis</name>
    <dbReference type="NCBI Taxonomy" id="2982185"/>
    <lineage>
        <taxon>Bacteria</taxon>
        <taxon>Bacillati</taxon>
        <taxon>Bacillota</taxon>
        <taxon>Bacilli</taxon>
        <taxon>Bacillales</taxon>
        <taxon>Paenibacillaceae</taxon>
        <taxon>Paenibacillus</taxon>
    </lineage>
</organism>
<protein>
    <submittedName>
        <fullName evidence="1">Uncharacterized protein</fullName>
    </submittedName>
</protein>
<proteinExistence type="predicted"/>
<keyword evidence="2" id="KW-1185">Reference proteome</keyword>
<evidence type="ECO:0000313" key="2">
    <source>
        <dbReference type="Proteomes" id="UP001652445"/>
    </source>
</evidence>
<dbReference type="Proteomes" id="UP001652445">
    <property type="component" value="Unassembled WGS sequence"/>
</dbReference>